<dbReference type="AlphaFoldDB" id="A0A6C0JT46"/>
<organism evidence="1">
    <name type="scientific">viral metagenome</name>
    <dbReference type="NCBI Taxonomy" id="1070528"/>
    <lineage>
        <taxon>unclassified sequences</taxon>
        <taxon>metagenomes</taxon>
        <taxon>organismal metagenomes</taxon>
    </lineage>
</organism>
<accession>A0A6C0JT46</accession>
<reference evidence="1" key="1">
    <citation type="journal article" date="2020" name="Nature">
        <title>Giant virus diversity and host interactions through global metagenomics.</title>
        <authorList>
            <person name="Schulz F."/>
            <person name="Roux S."/>
            <person name="Paez-Espino D."/>
            <person name="Jungbluth S."/>
            <person name="Walsh D.A."/>
            <person name="Denef V.J."/>
            <person name="McMahon K.D."/>
            <person name="Konstantinidis K.T."/>
            <person name="Eloe-Fadrosh E.A."/>
            <person name="Kyrpides N.C."/>
            <person name="Woyke T."/>
        </authorList>
    </citation>
    <scope>NUCLEOTIDE SEQUENCE</scope>
    <source>
        <strain evidence="1">GVMAG-S-1063924-116</strain>
    </source>
</reference>
<proteinExistence type="predicted"/>
<protein>
    <submittedName>
        <fullName evidence="1">Uncharacterized protein</fullName>
    </submittedName>
</protein>
<evidence type="ECO:0000313" key="1">
    <source>
        <dbReference type="EMBL" id="QHU08739.1"/>
    </source>
</evidence>
<name>A0A6C0JT46_9ZZZZ</name>
<sequence length="43" mass="4967">MNLVCTSLREPSGKLSGDLYKRAILREESREEEVDGVSERQRE</sequence>
<dbReference type="EMBL" id="MN740698">
    <property type="protein sequence ID" value="QHU08739.1"/>
    <property type="molecule type" value="Genomic_DNA"/>
</dbReference>